<keyword evidence="4" id="KW-1185">Reference proteome</keyword>
<feature type="domain" description="AMP-dependent synthetase/ligase" evidence="2">
    <location>
        <begin position="157"/>
        <end position="289"/>
    </location>
</feature>
<dbReference type="InterPro" id="IPR045851">
    <property type="entry name" value="AMP-bd_C_sf"/>
</dbReference>
<dbReference type="InterPro" id="IPR042099">
    <property type="entry name" value="ANL_N_sf"/>
</dbReference>
<sequence>MRASAAGEFFDALERCDPIERERGLMAALPAQIAHAQAHTAAYAELFAGLDAAAINSRAALAGLPITRKTELMARQQRLRATDAFGGYSTIAWAGRGNKTARRVFQSPGGIYEPEGQGADYWRAARALFAAGVRVGDLLHNSFSYHLTPAGSMMEGGAHALGCTVFPGGVGNTDLQLQAIADLRPQAYAGTPSFLKILLDKAAETGVDVTSLNKALVSGEALPASLRDWFLARGVDAYQCYATADLGLIAYETAARQGLVLAEGVIVEIVRPGTSDPLPEGEVGELVVTSLNPDYPLIRFGTGDLSALLPGHCPTGRSNTRIKGWMGRADQSAKVRGMFVHGAQVAEIMRRFPALGRARLVIEGEMAQDRLTLRIETAAGANEGLNERIAEVIREVTKLRAEVVQLPPGSLPNDGLVIEDARSYK</sequence>
<dbReference type="SUPFAM" id="SSF56801">
    <property type="entry name" value="Acetyl-CoA synthetase-like"/>
    <property type="match status" value="1"/>
</dbReference>
<dbReference type="Proteomes" id="UP001209701">
    <property type="component" value="Unassembled WGS sequence"/>
</dbReference>
<dbReference type="Pfam" id="PF00501">
    <property type="entry name" value="AMP-binding"/>
    <property type="match status" value="1"/>
</dbReference>
<evidence type="ECO:0000313" key="4">
    <source>
        <dbReference type="Proteomes" id="UP001209701"/>
    </source>
</evidence>
<dbReference type="RefSeq" id="WP_263569288.1">
    <property type="nucleotide sequence ID" value="NZ_JAJIRN010000001.1"/>
</dbReference>
<dbReference type="EMBL" id="JAJIRN010000001">
    <property type="protein sequence ID" value="MCV2366650.1"/>
    <property type="molecule type" value="Genomic_DNA"/>
</dbReference>
<name>A0ABT2YBV7_9BURK</name>
<dbReference type="PANTHER" id="PTHR43845">
    <property type="entry name" value="BLR5969 PROTEIN"/>
    <property type="match status" value="1"/>
</dbReference>
<protein>
    <submittedName>
        <fullName evidence="3">AMP-binding protein</fullName>
    </submittedName>
</protein>
<accession>A0ABT2YBV7</accession>
<evidence type="ECO:0000313" key="3">
    <source>
        <dbReference type="EMBL" id="MCV2366650.1"/>
    </source>
</evidence>
<organism evidence="3 4">
    <name type="scientific">Roseateles oligotrophus</name>
    <dbReference type="NCBI Taxonomy" id="1769250"/>
    <lineage>
        <taxon>Bacteria</taxon>
        <taxon>Pseudomonadati</taxon>
        <taxon>Pseudomonadota</taxon>
        <taxon>Betaproteobacteria</taxon>
        <taxon>Burkholderiales</taxon>
        <taxon>Sphaerotilaceae</taxon>
        <taxon>Roseateles</taxon>
    </lineage>
</organism>
<proteinExistence type="predicted"/>
<dbReference type="InterPro" id="IPR000873">
    <property type="entry name" value="AMP-dep_synth/lig_dom"/>
</dbReference>
<evidence type="ECO:0000256" key="1">
    <source>
        <dbReference type="SAM" id="Coils"/>
    </source>
</evidence>
<reference evidence="3 4" key="1">
    <citation type="submission" date="2021-11" db="EMBL/GenBank/DDBJ databases">
        <authorList>
            <person name="Liang Q."/>
            <person name="Mou H."/>
            <person name="Liu Z."/>
        </authorList>
    </citation>
    <scope>NUCLEOTIDE SEQUENCE [LARGE SCALE GENOMIC DNA]</scope>
    <source>
        <strain evidence="3 4">CHU3</strain>
    </source>
</reference>
<gene>
    <name evidence="3" type="ORF">LNV07_00850</name>
</gene>
<evidence type="ECO:0000259" key="2">
    <source>
        <dbReference type="Pfam" id="PF00501"/>
    </source>
</evidence>
<dbReference type="Gene3D" id="3.40.50.12780">
    <property type="entry name" value="N-terminal domain of ligase-like"/>
    <property type="match status" value="1"/>
</dbReference>
<keyword evidence="1" id="KW-0175">Coiled coil</keyword>
<comment type="caution">
    <text evidence="3">The sequence shown here is derived from an EMBL/GenBank/DDBJ whole genome shotgun (WGS) entry which is preliminary data.</text>
</comment>
<dbReference type="Gene3D" id="3.30.300.30">
    <property type="match status" value="1"/>
</dbReference>
<dbReference type="PANTHER" id="PTHR43845:SF1">
    <property type="entry name" value="BLR5969 PROTEIN"/>
    <property type="match status" value="1"/>
</dbReference>
<feature type="coiled-coil region" evidence="1">
    <location>
        <begin position="375"/>
        <end position="402"/>
    </location>
</feature>